<name>A0A4S1DVZ2_9FLAO</name>
<gene>
    <name evidence="2" type="ORF">EM932_12495</name>
</gene>
<feature type="signal peptide" evidence="1">
    <location>
        <begin position="1"/>
        <end position="26"/>
    </location>
</feature>
<dbReference type="AlphaFoldDB" id="A0A4S1DVZ2"/>
<protein>
    <recommendedName>
        <fullName evidence="4">Secreted protein</fullName>
    </recommendedName>
</protein>
<proteinExistence type="predicted"/>
<evidence type="ECO:0000256" key="1">
    <source>
        <dbReference type="SAM" id="SignalP"/>
    </source>
</evidence>
<evidence type="ECO:0000313" key="2">
    <source>
        <dbReference type="EMBL" id="TGV02179.1"/>
    </source>
</evidence>
<dbReference type="Pfam" id="PF20130">
    <property type="entry name" value="DUF6520"/>
    <property type="match status" value="1"/>
</dbReference>
<dbReference type="EMBL" id="SRSO01000016">
    <property type="protein sequence ID" value="TGV02179.1"/>
    <property type="molecule type" value="Genomic_DNA"/>
</dbReference>
<dbReference type="OrthoDB" id="1179119at2"/>
<dbReference type="InterPro" id="IPR045391">
    <property type="entry name" value="DUF6520"/>
</dbReference>
<dbReference type="Proteomes" id="UP000307602">
    <property type="component" value="Unassembled WGS sequence"/>
</dbReference>
<sequence>MKTFFFKIVFPAFALILAITASLAFKSNTLFSPIAYYNDDNSQKCEAITPPVDCDTPITGILCSVNIFGQTNNPRHIYMTKTPGNECIFVLFRQP</sequence>
<organism evidence="2 3">
    <name type="scientific">Flavivirga rizhaonensis</name>
    <dbReference type="NCBI Taxonomy" id="2559571"/>
    <lineage>
        <taxon>Bacteria</taxon>
        <taxon>Pseudomonadati</taxon>
        <taxon>Bacteroidota</taxon>
        <taxon>Flavobacteriia</taxon>
        <taxon>Flavobacteriales</taxon>
        <taxon>Flavobacteriaceae</taxon>
        <taxon>Flavivirga</taxon>
    </lineage>
</organism>
<evidence type="ECO:0008006" key="4">
    <source>
        <dbReference type="Google" id="ProtNLM"/>
    </source>
</evidence>
<feature type="chain" id="PRO_5020254657" description="Secreted protein" evidence="1">
    <location>
        <begin position="27"/>
        <end position="95"/>
    </location>
</feature>
<keyword evidence="3" id="KW-1185">Reference proteome</keyword>
<comment type="caution">
    <text evidence="2">The sequence shown here is derived from an EMBL/GenBank/DDBJ whole genome shotgun (WGS) entry which is preliminary data.</text>
</comment>
<dbReference type="RefSeq" id="WP_135877531.1">
    <property type="nucleotide sequence ID" value="NZ_SRSO01000016.1"/>
</dbReference>
<keyword evidence="1" id="KW-0732">Signal</keyword>
<reference evidence="2 3" key="1">
    <citation type="submission" date="2019-04" db="EMBL/GenBank/DDBJ databases">
        <authorList>
            <person name="Liu A."/>
        </authorList>
    </citation>
    <scope>NUCLEOTIDE SEQUENCE [LARGE SCALE GENOMIC DNA]</scope>
    <source>
        <strain evidence="2 3">RZ03</strain>
    </source>
</reference>
<evidence type="ECO:0000313" key="3">
    <source>
        <dbReference type="Proteomes" id="UP000307602"/>
    </source>
</evidence>
<accession>A0A4S1DVZ2</accession>